<evidence type="ECO:0000259" key="1">
    <source>
        <dbReference type="PROSITE" id="PS51502"/>
    </source>
</evidence>
<evidence type="ECO:0000313" key="3">
    <source>
        <dbReference type="Proteomes" id="UP000327030"/>
    </source>
</evidence>
<dbReference type="InterPro" id="IPR013097">
    <property type="entry name" value="Dabb"/>
</dbReference>
<sequence length="100" mass="10995">MVKHIILWTLKDELSAEEKEQVKKGIKEGLEGLAGKIPGMIDIKVNINGLASSNADLMLDSSFESEEALKGYAVHPEHVAVADGKVRPYTKIRSCLDFEV</sequence>
<dbReference type="AlphaFoldDB" id="A0A5P6VVI3"/>
<dbReference type="PROSITE" id="PS51502">
    <property type="entry name" value="S_R_A_B_BARREL"/>
    <property type="match status" value="1"/>
</dbReference>
<evidence type="ECO:0000313" key="2">
    <source>
        <dbReference type="EMBL" id="QFJ55071.1"/>
    </source>
</evidence>
<dbReference type="RefSeq" id="WP_151623520.1">
    <property type="nucleotide sequence ID" value="NZ_CP043028.1"/>
</dbReference>
<proteinExistence type="predicted"/>
<protein>
    <submittedName>
        <fullName evidence="2">Dabb family protein</fullName>
    </submittedName>
</protein>
<dbReference type="KEGG" id="pxv:FXF36_09450"/>
<feature type="domain" description="Stress-response A/B barrel" evidence="1">
    <location>
        <begin position="2"/>
        <end position="98"/>
    </location>
</feature>
<dbReference type="PANTHER" id="PTHR37832">
    <property type="entry name" value="BLL2683 PROTEIN"/>
    <property type="match status" value="1"/>
</dbReference>
<dbReference type="SMART" id="SM00886">
    <property type="entry name" value="Dabb"/>
    <property type="match status" value="1"/>
</dbReference>
<name>A0A5P6VVI3_PSEXY</name>
<dbReference type="Gene3D" id="3.30.70.100">
    <property type="match status" value="1"/>
</dbReference>
<reference evidence="3" key="1">
    <citation type="submission" date="2019-08" db="EMBL/GenBank/DDBJ databases">
        <title>Complete Genome Sequence of the Polysaccharide-Degrading Rumen Bacterium Pseudobutyrivibrio xylanivorans MA3014.</title>
        <authorList>
            <person name="Palevich N."/>
            <person name="Maclean P.H."/>
            <person name="Kelly W.J."/>
            <person name="Leahy S.C."/>
            <person name="Rakonjac J."/>
            <person name="Attwood G.T."/>
        </authorList>
    </citation>
    <scope>NUCLEOTIDE SEQUENCE [LARGE SCALE GENOMIC DNA]</scope>
    <source>
        <strain evidence="3">MA3014</strain>
    </source>
</reference>
<organism evidence="2 3">
    <name type="scientific">Pseudobutyrivibrio xylanivorans</name>
    <dbReference type="NCBI Taxonomy" id="185007"/>
    <lineage>
        <taxon>Bacteria</taxon>
        <taxon>Bacillati</taxon>
        <taxon>Bacillota</taxon>
        <taxon>Clostridia</taxon>
        <taxon>Lachnospirales</taxon>
        <taxon>Lachnospiraceae</taxon>
        <taxon>Pseudobutyrivibrio</taxon>
    </lineage>
</organism>
<dbReference type="Proteomes" id="UP000327030">
    <property type="component" value="Chromosome 1"/>
</dbReference>
<dbReference type="EMBL" id="CP043028">
    <property type="protein sequence ID" value="QFJ55071.1"/>
    <property type="molecule type" value="Genomic_DNA"/>
</dbReference>
<dbReference type="InterPro" id="IPR011008">
    <property type="entry name" value="Dimeric_a/b-barrel"/>
</dbReference>
<dbReference type="OrthoDB" id="9808130at2"/>
<dbReference type="PANTHER" id="PTHR37832:SF1">
    <property type="entry name" value="STRESS-RESPONSE A_B BARREL DOMAIN-CONTAINING PROTEIN"/>
    <property type="match status" value="1"/>
</dbReference>
<gene>
    <name evidence="2" type="ORF">FXF36_09450</name>
</gene>
<dbReference type="Pfam" id="PF07876">
    <property type="entry name" value="Dabb"/>
    <property type="match status" value="1"/>
</dbReference>
<dbReference type="SUPFAM" id="SSF54909">
    <property type="entry name" value="Dimeric alpha+beta barrel"/>
    <property type="match status" value="1"/>
</dbReference>
<accession>A0A5P6VVI3</accession>